<name>A0A2N5Y245_9GAMM</name>
<dbReference type="InterPro" id="IPR037401">
    <property type="entry name" value="SnoaL-like"/>
</dbReference>
<feature type="domain" description="SnoaL-like" evidence="1">
    <location>
        <begin position="3"/>
        <end position="126"/>
    </location>
</feature>
<proteinExistence type="predicted"/>
<dbReference type="Gene3D" id="3.10.450.50">
    <property type="match status" value="1"/>
</dbReference>
<accession>A0A2N5Y245</accession>
<protein>
    <submittedName>
        <fullName evidence="2">Nuclear transport factor 2 family protein</fullName>
    </submittedName>
</protein>
<reference evidence="3" key="1">
    <citation type="submission" date="2017-11" db="EMBL/GenBank/DDBJ databases">
        <title>The draft genome sequence of Chromatocurvus sp. F02.</title>
        <authorList>
            <person name="Du Z.-J."/>
            <person name="Chang Y.-Q."/>
        </authorList>
    </citation>
    <scope>NUCLEOTIDE SEQUENCE [LARGE SCALE GENOMIC DNA]</scope>
    <source>
        <strain evidence="3">F02</strain>
    </source>
</reference>
<dbReference type="SUPFAM" id="SSF54427">
    <property type="entry name" value="NTF2-like"/>
    <property type="match status" value="1"/>
</dbReference>
<comment type="caution">
    <text evidence="2">The sequence shown here is derived from an EMBL/GenBank/DDBJ whole genome shotgun (WGS) entry which is preliminary data.</text>
</comment>
<evidence type="ECO:0000313" key="3">
    <source>
        <dbReference type="Proteomes" id="UP000234845"/>
    </source>
</evidence>
<dbReference type="RefSeq" id="WP_101521713.1">
    <property type="nucleotide sequence ID" value="NZ_PKLZ01000008.1"/>
</dbReference>
<dbReference type="EMBL" id="PKLZ01000008">
    <property type="protein sequence ID" value="PLW82461.1"/>
    <property type="molecule type" value="Genomic_DNA"/>
</dbReference>
<dbReference type="OrthoDB" id="7605094at2"/>
<dbReference type="InterPro" id="IPR032710">
    <property type="entry name" value="NTF2-like_dom_sf"/>
</dbReference>
<dbReference type="Pfam" id="PF13577">
    <property type="entry name" value="SnoaL_4"/>
    <property type="match status" value="1"/>
</dbReference>
<gene>
    <name evidence="2" type="ORF">CWI75_11955</name>
</gene>
<dbReference type="CDD" id="cd00531">
    <property type="entry name" value="NTF2_like"/>
    <property type="match status" value="1"/>
</dbReference>
<dbReference type="Proteomes" id="UP000234845">
    <property type="component" value="Unassembled WGS sequence"/>
</dbReference>
<organism evidence="2 3">
    <name type="scientific">Kineobactrum sediminis</name>
    <dbReference type="NCBI Taxonomy" id="1905677"/>
    <lineage>
        <taxon>Bacteria</taxon>
        <taxon>Pseudomonadati</taxon>
        <taxon>Pseudomonadota</taxon>
        <taxon>Gammaproteobacteria</taxon>
        <taxon>Cellvibrionales</taxon>
        <taxon>Halieaceae</taxon>
        <taxon>Kineobactrum</taxon>
    </lineage>
</organism>
<keyword evidence="3" id="KW-1185">Reference proteome</keyword>
<evidence type="ECO:0000313" key="2">
    <source>
        <dbReference type="EMBL" id="PLW82461.1"/>
    </source>
</evidence>
<evidence type="ECO:0000259" key="1">
    <source>
        <dbReference type="Pfam" id="PF13577"/>
    </source>
</evidence>
<dbReference type="AlphaFoldDB" id="A0A2N5Y245"/>
<sequence>MDDARLIENLIYEYAERIDAGDLAGVAEMFRHAVIRAPKQQHSFNGYDEVLAMYQSSCRLYPESGTPETRHLTTNVVINVEGDKAASRAVFTVIQATPSFPLQPIISGRYRDSFSRVNGSWRFTERSMLVDFVGDCSAHLLYTL</sequence>